<dbReference type="PROSITE" id="PS51897">
    <property type="entry name" value="ANNEXIN_2"/>
    <property type="match status" value="1"/>
</dbReference>
<sequence>MEVNKQYAEEYGYTMSKAIEKELSGDAKDAALYLLGMKLNPGKTVAKLVKKACEGIGTDELLLTSTLIRYQRMLPEANDAFGRMYAETIQDCVSKEQGGNLGRLYARLLSICEEKTADPSE</sequence>
<dbReference type="InterPro" id="IPR018502">
    <property type="entry name" value="Annexin_repeat"/>
</dbReference>
<protein>
    <recommendedName>
        <fullName evidence="4">Annexin</fullName>
    </recommendedName>
</protein>
<evidence type="ECO:0008006" key="4">
    <source>
        <dbReference type="Google" id="ProtNLM"/>
    </source>
</evidence>
<dbReference type="AlphaFoldDB" id="A0A7R9ZIL9"/>
<keyword evidence="1" id="KW-0677">Repeat</keyword>
<evidence type="ECO:0000256" key="2">
    <source>
        <dbReference type="ARBA" id="ARBA00023216"/>
    </source>
</evidence>
<dbReference type="EMBL" id="HBED01049879">
    <property type="protein sequence ID" value="CAD8326765.1"/>
    <property type="molecule type" value="Transcribed_RNA"/>
</dbReference>
<dbReference type="GO" id="GO:0005509">
    <property type="term" value="F:calcium ion binding"/>
    <property type="evidence" value="ECO:0007669"/>
    <property type="project" value="InterPro"/>
</dbReference>
<keyword evidence="2" id="KW-0041">Annexin</keyword>
<dbReference type="InterPro" id="IPR037104">
    <property type="entry name" value="Annexin_sf"/>
</dbReference>
<dbReference type="Gene3D" id="1.10.220.10">
    <property type="entry name" value="Annexin"/>
    <property type="match status" value="2"/>
</dbReference>
<name>A0A7R9ZIL9_9STRA</name>
<dbReference type="GO" id="GO:0005544">
    <property type="term" value="F:calcium-dependent phospholipid binding"/>
    <property type="evidence" value="ECO:0007669"/>
    <property type="project" value="InterPro"/>
</dbReference>
<evidence type="ECO:0000256" key="1">
    <source>
        <dbReference type="ARBA" id="ARBA00022737"/>
    </source>
</evidence>
<proteinExistence type="predicted"/>
<reference evidence="3" key="1">
    <citation type="submission" date="2021-01" db="EMBL/GenBank/DDBJ databases">
        <authorList>
            <person name="Corre E."/>
            <person name="Pelletier E."/>
            <person name="Niang G."/>
            <person name="Scheremetjew M."/>
            <person name="Finn R."/>
            <person name="Kale V."/>
            <person name="Holt S."/>
            <person name="Cochrane G."/>
            <person name="Meng A."/>
            <person name="Brown T."/>
            <person name="Cohen L."/>
        </authorList>
    </citation>
    <scope>NUCLEOTIDE SEQUENCE</scope>
    <source>
        <strain evidence="3">CCMP147</strain>
    </source>
</reference>
<organism evidence="3">
    <name type="scientific">Pseudictyota dubia</name>
    <dbReference type="NCBI Taxonomy" id="2749911"/>
    <lineage>
        <taxon>Eukaryota</taxon>
        <taxon>Sar</taxon>
        <taxon>Stramenopiles</taxon>
        <taxon>Ochrophyta</taxon>
        <taxon>Bacillariophyta</taxon>
        <taxon>Mediophyceae</taxon>
        <taxon>Biddulphiophycidae</taxon>
        <taxon>Eupodiscales</taxon>
        <taxon>Odontellaceae</taxon>
        <taxon>Pseudictyota</taxon>
    </lineage>
</organism>
<dbReference type="SUPFAM" id="SSF47874">
    <property type="entry name" value="Annexin"/>
    <property type="match status" value="1"/>
</dbReference>
<evidence type="ECO:0000313" key="3">
    <source>
        <dbReference type="EMBL" id="CAD8326765.1"/>
    </source>
</evidence>
<gene>
    <name evidence="3" type="ORF">TDUB1175_LOCUS25185</name>
</gene>
<accession>A0A7R9ZIL9</accession>